<reference evidence="2 3" key="1">
    <citation type="submission" date="2024-10" db="EMBL/GenBank/DDBJ databases">
        <authorList>
            <person name="Kim D."/>
        </authorList>
    </citation>
    <scope>NUCLEOTIDE SEQUENCE [LARGE SCALE GENOMIC DNA]</scope>
    <source>
        <strain evidence="2">BH-2024</strain>
    </source>
</reference>
<feature type="compositionally biased region" description="Basic and acidic residues" evidence="1">
    <location>
        <begin position="59"/>
        <end position="69"/>
    </location>
</feature>
<accession>A0ABD2JKW4</accession>
<protein>
    <submittedName>
        <fullName evidence="2">Uncharacterized protein</fullName>
    </submittedName>
</protein>
<keyword evidence="3" id="KW-1185">Reference proteome</keyword>
<sequence>MAVKCPNPKLHNNQRDINYDLLINKNGASGAEIKCHEIKETISESKRRRIGADGAGPSEQRELPNEKRMPKITQDLLANFAAKQSDQNQQENEGDRPIIETLNLLDNFGSEDQQKAPAE</sequence>
<organism evidence="2 3">
    <name type="scientific">Heterodera trifolii</name>
    <dbReference type="NCBI Taxonomy" id="157864"/>
    <lineage>
        <taxon>Eukaryota</taxon>
        <taxon>Metazoa</taxon>
        <taxon>Ecdysozoa</taxon>
        <taxon>Nematoda</taxon>
        <taxon>Chromadorea</taxon>
        <taxon>Rhabditida</taxon>
        <taxon>Tylenchina</taxon>
        <taxon>Tylenchomorpha</taxon>
        <taxon>Tylenchoidea</taxon>
        <taxon>Heteroderidae</taxon>
        <taxon>Heteroderinae</taxon>
        <taxon>Heterodera</taxon>
    </lineage>
</organism>
<evidence type="ECO:0000313" key="2">
    <source>
        <dbReference type="EMBL" id="KAL3091265.1"/>
    </source>
</evidence>
<name>A0ABD2JKW4_9BILA</name>
<feature type="region of interest" description="Disordered" evidence="1">
    <location>
        <begin position="41"/>
        <end position="70"/>
    </location>
</feature>
<comment type="caution">
    <text evidence="2">The sequence shown here is derived from an EMBL/GenBank/DDBJ whole genome shotgun (WGS) entry which is preliminary data.</text>
</comment>
<evidence type="ECO:0000256" key="1">
    <source>
        <dbReference type="SAM" id="MobiDB-lite"/>
    </source>
</evidence>
<dbReference type="Proteomes" id="UP001620626">
    <property type="component" value="Unassembled WGS sequence"/>
</dbReference>
<dbReference type="EMBL" id="JBICBT010000945">
    <property type="protein sequence ID" value="KAL3091265.1"/>
    <property type="molecule type" value="Genomic_DNA"/>
</dbReference>
<gene>
    <name evidence="2" type="ORF">niasHT_029608</name>
</gene>
<evidence type="ECO:0000313" key="3">
    <source>
        <dbReference type="Proteomes" id="UP001620626"/>
    </source>
</evidence>
<proteinExistence type="predicted"/>
<dbReference type="AlphaFoldDB" id="A0ABD2JKW4"/>